<dbReference type="EMBL" id="JH159152">
    <property type="protein sequence ID" value="EGZ26028.1"/>
    <property type="molecule type" value="Genomic_DNA"/>
</dbReference>
<keyword evidence="2" id="KW-1185">Reference proteome</keyword>
<accession>G4YUV3</accession>
<dbReference type="OMA" id="CIADDAM"/>
<evidence type="ECO:0000313" key="2">
    <source>
        <dbReference type="Proteomes" id="UP000002640"/>
    </source>
</evidence>
<protein>
    <submittedName>
        <fullName evidence="1">Uncharacterized protein</fullName>
    </submittedName>
</protein>
<reference evidence="1 2" key="1">
    <citation type="journal article" date="2006" name="Science">
        <title>Phytophthora genome sequences uncover evolutionary origins and mechanisms of pathogenesis.</title>
        <authorList>
            <person name="Tyler B.M."/>
            <person name="Tripathy S."/>
            <person name="Zhang X."/>
            <person name="Dehal P."/>
            <person name="Jiang R.H."/>
            <person name="Aerts A."/>
            <person name="Arredondo F.D."/>
            <person name="Baxter L."/>
            <person name="Bensasson D."/>
            <person name="Beynon J.L."/>
            <person name="Chapman J."/>
            <person name="Damasceno C.M."/>
            <person name="Dorrance A.E."/>
            <person name="Dou D."/>
            <person name="Dickerman A.W."/>
            <person name="Dubchak I.L."/>
            <person name="Garbelotto M."/>
            <person name="Gijzen M."/>
            <person name="Gordon S.G."/>
            <person name="Govers F."/>
            <person name="Grunwald N.J."/>
            <person name="Huang W."/>
            <person name="Ivors K.L."/>
            <person name="Jones R.W."/>
            <person name="Kamoun S."/>
            <person name="Krampis K."/>
            <person name="Lamour K.H."/>
            <person name="Lee M.K."/>
            <person name="McDonald W.H."/>
            <person name="Medina M."/>
            <person name="Meijer H.J."/>
            <person name="Nordberg E.K."/>
            <person name="Maclean D.J."/>
            <person name="Ospina-Giraldo M.D."/>
            <person name="Morris P.F."/>
            <person name="Phuntumart V."/>
            <person name="Putnam N.H."/>
            <person name="Rash S."/>
            <person name="Rose J.K."/>
            <person name="Sakihama Y."/>
            <person name="Salamov A.A."/>
            <person name="Savidor A."/>
            <person name="Scheuring C.F."/>
            <person name="Smith B.M."/>
            <person name="Sobral B.W."/>
            <person name="Terry A."/>
            <person name="Torto-Alalibo T.A."/>
            <person name="Win J."/>
            <person name="Xu Z."/>
            <person name="Zhang H."/>
            <person name="Grigoriev I.V."/>
            <person name="Rokhsar D.S."/>
            <person name="Boore J.L."/>
        </authorList>
    </citation>
    <scope>NUCLEOTIDE SEQUENCE [LARGE SCALE GENOMIC DNA]</scope>
    <source>
        <strain evidence="1 2">P6497</strain>
    </source>
</reference>
<dbReference type="RefSeq" id="XP_009521316.1">
    <property type="nucleotide sequence ID" value="XM_009523021.1"/>
</dbReference>
<name>G4YUV3_PHYSP</name>
<dbReference type="PANTHER" id="PTHR33129:SF3">
    <property type="entry name" value="HOT SPOT (RHS) PROTEIN, PUTATIVE-RELATED"/>
    <property type="match status" value="1"/>
</dbReference>
<dbReference type="KEGG" id="psoj:PHYSODRAFT_437927"/>
<dbReference type="AlphaFoldDB" id="G4YUV3"/>
<dbReference type="Proteomes" id="UP000002640">
    <property type="component" value="Unassembled WGS sequence"/>
</dbReference>
<organism evidence="1 2">
    <name type="scientific">Phytophthora sojae (strain P6497)</name>
    <name type="common">Soybean stem and root rot agent</name>
    <name type="synonym">Phytophthora megasperma f. sp. glycines</name>
    <dbReference type="NCBI Taxonomy" id="1094619"/>
    <lineage>
        <taxon>Eukaryota</taxon>
        <taxon>Sar</taxon>
        <taxon>Stramenopiles</taxon>
        <taxon>Oomycota</taxon>
        <taxon>Peronosporomycetes</taxon>
        <taxon>Peronosporales</taxon>
        <taxon>Peronosporaceae</taxon>
        <taxon>Phytophthora</taxon>
    </lineage>
</organism>
<sequence length="211" mass="24351">IGKSVFYAYFFLRFRMEHPEWTIVASTYTKSGGVENVAVFEAGNEKHWDALKAYNREKKVLWLCDGPPQVRRPQSVVFTSPIERWMKIVRDDLCDYYMPPWTLRELQLAASVLNYAISDDEMQERFWKFGGISDRGRLENLLEGNENEDTRHRFLHYEPIGDGGEKEEKLVSDMVCEKLSERLLQVIKRSMNAVKGLLEGIPAAASLRGGI</sequence>
<dbReference type="InterPro" id="IPR052980">
    <property type="entry name" value="Crinkler_effector"/>
</dbReference>
<feature type="non-terminal residue" evidence="1">
    <location>
        <position position="211"/>
    </location>
</feature>
<gene>
    <name evidence="1" type="ORF">PHYSODRAFT_437927</name>
</gene>
<proteinExistence type="predicted"/>
<dbReference type="InParanoid" id="G4YUV3"/>
<dbReference type="GeneID" id="20652575"/>
<evidence type="ECO:0000313" key="1">
    <source>
        <dbReference type="EMBL" id="EGZ26028.1"/>
    </source>
</evidence>
<feature type="non-terminal residue" evidence="1">
    <location>
        <position position="1"/>
    </location>
</feature>
<dbReference type="PANTHER" id="PTHR33129">
    <property type="entry name" value="PROTEIN KINASE DOMAIN-CONTAINING PROTEIN-RELATED"/>
    <property type="match status" value="1"/>
</dbReference>